<dbReference type="OrthoDB" id="2113341at2759"/>
<evidence type="ECO:0000256" key="15">
    <source>
        <dbReference type="PIRSR" id="PIRSR600823-2"/>
    </source>
</evidence>
<feature type="binding site" evidence="16">
    <location>
        <position position="109"/>
    </location>
    <ligand>
        <name>Ca(2+)</name>
        <dbReference type="ChEBI" id="CHEBI:29108"/>
        <label>1</label>
    </ligand>
</feature>
<keyword evidence="6 16" id="KW-0479">Metal-binding</keyword>
<evidence type="ECO:0000256" key="11">
    <source>
        <dbReference type="ARBA" id="ARBA00023180"/>
    </source>
</evidence>
<evidence type="ECO:0000313" key="21">
    <source>
        <dbReference type="EMBL" id="TVU16717.1"/>
    </source>
</evidence>
<name>A0A5J9TZW8_9POAL</name>
<dbReference type="Proteomes" id="UP000324897">
    <property type="component" value="Unassembled WGS sequence"/>
</dbReference>
<proteinExistence type="inferred from homology"/>
<feature type="binding site" evidence="16">
    <location>
        <position position="267"/>
    </location>
    <ligand>
        <name>Ca(2+)</name>
        <dbReference type="ChEBI" id="CHEBI:29108"/>
        <label>2</label>
    </ligand>
</feature>
<dbReference type="PRINTS" id="PR00461">
    <property type="entry name" value="PLPEROXIDASE"/>
</dbReference>
<feature type="disulfide bond" evidence="18">
    <location>
        <begin position="101"/>
        <end position="106"/>
    </location>
</feature>
<protein>
    <recommendedName>
        <fullName evidence="19">Peroxidase</fullName>
        <ecNumber evidence="19">1.11.1.7</ecNumber>
    </recommendedName>
</protein>
<keyword evidence="12" id="KW-0873">Pyrrolidone carboxylic acid</keyword>
<evidence type="ECO:0000256" key="18">
    <source>
        <dbReference type="PIRSR" id="PIRSR600823-5"/>
    </source>
</evidence>
<evidence type="ECO:0000256" key="5">
    <source>
        <dbReference type="ARBA" id="ARBA00022617"/>
    </source>
</evidence>
<feature type="disulfide bond" evidence="18">
    <location>
        <begin position="229"/>
        <end position="251"/>
    </location>
</feature>
<dbReference type="GO" id="GO:0140825">
    <property type="term" value="F:lactoperoxidase activity"/>
    <property type="evidence" value="ECO:0007669"/>
    <property type="project" value="UniProtKB-EC"/>
</dbReference>
<comment type="similarity">
    <text evidence="3">Belongs to the peroxidase family. Ascorbate peroxidase subfamily.</text>
</comment>
<feature type="binding site" evidence="15">
    <location>
        <position position="192"/>
    </location>
    <ligand>
        <name>substrate</name>
    </ligand>
</feature>
<sequence>MAIENHHHRTGKMAMNRSRRLQVLLVLAAAIVGAEARPRSSSAAAVVTSSKNASMVSGLSHYFYLDSCPQLETLVRSTVESAMNQNVRLTAGLLRIFFHDCFPQGCDASILLDNGERQLPPNAGLQQAALQLIEDIRVKVHAACGPTVSCADILVLATRDAVNLAGGPAYTVSLGRMDSGAPASQNDVFTLPPPSFTADQLLKAFSDKGLDNFDLVALSGAHTVGKARCTNFDAPTTPPRDDLGKCLAGICSAGGDPNRLRDLDFLTPEVFDNMYFTGLRVNKAVMLNSDQVLATHPNTNWLVSGFADNHWWFFQQFATSMVKMSEMKGPQGNVGEIRRNCFRPNSGVRINADEGLSASA</sequence>
<organism evidence="21 22">
    <name type="scientific">Eragrostis curvula</name>
    <name type="common">weeping love grass</name>
    <dbReference type="NCBI Taxonomy" id="38414"/>
    <lineage>
        <taxon>Eukaryota</taxon>
        <taxon>Viridiplantae</taxon>
        <taxon>Streptophyta</taxon>
        <taxon>Embryophyta</taxon>
        <taxon>Tracheophyta</taxon>
        <taxon>Spermatophyta</taxon>
        <taxon>Magnoliopsida</taxon>
        <taxon>Liliopsida</taxon>
        <taxon>Poales</taxon>
        <taxon>Poaceae</taxon>
        <taxon>PACMAD clade</taxon>
        <taxon>Chloridoideae</taxon>
        <taxon>Eragrostideae</taxon>
        <taxon>Eragrostidinae</taxon>
        <taxon>Eragrostis</taxon>
    </lineage>
</organism>
<evidence type="ECO:0000256" key="17">
    <source>
        <dbReference type="PIRSR" id="PIRSR600823-4"/>
    </source>
</evidence>
<keyword evidence="22" id="KW-1185">Reference proteome</keyword>
<feature type="binding site" description="axial binding residue" evidence="16">
    <location>
        <position position="222"/>
    </location>
    <ligand>
        <name>heme b</name>
        <dbReference type="ChEBI" id="CHEBI:60344"/>
    </ligand>
    <ligandPart>
        <name>Fe</name>
        <dbReference type="ChEBI" id="CHEBI:18248"/>
    </ligandPart>
</feature>
<keyword evidence="7 16" id="KW-0106">Calcium</keyword>
<feature type="binding site" evidence="16">
    <location>
        <position position="272"/>
    </location>
    <ligand>
        <name>Ca(2+)</name>
        <dbReference type="ChEBI" id="CHEBI:29108"/>
        <label>2</label>
    </ligand>
</feature>
<dbReference type="Gene3D" id="1.10.420.10">
    <property type="entry name" value="Peroxidase, domain 2"/>
    <property type="match status" value="1"/>
</dbReference>
<feature type="disulfide bond" evidence="18">
    <location>
        <begin position="150"/>
        <end position="341"/>
    </location>
</feature>
<evidence type="ECO:0000256" key="9">
    <source>
        <dbReference type="ARBA" id="ARBA00023004"/>
    </source>
</evidence>
<dbReference type="PROSITE" id="PS00435">
    <property type="entry name" value="PEROXIDASE_1"/>
    <property type="match status" value="1"/>
</dbReference>
<dbReference type="PANTHER" id="PTHR31517:SF51">
    <property type="entry name" value="PEROXIDASE 55"/>
    <property type="match status" value="1"/>
</dbReference>
<dbReference type="GO" id="GO:0042744">
    <property type="term" value="P:hydrogen peroxide catabolic process"/>
    <property type="evidence" value="ECO:0007669"/>
    <property type="project" value="UniProtKB-KW"/>
</dbReference>
<accession>A0A5J9TZW8</accession>
<evidence type="ECO:0000256" key="7">
    <source>
        <dbReference type="ARBA" id="ARBA00022837"/>
    </source>
</evidence>
<evidence type="ECO:0000256" key="8">
    <source>
        <dbReference type="ARBA" id="ARBA00023002"/>
    </source>
</evidence>
<dbReference type="GO" id="GO:0020037">
    <property type="term" value="F:heme binding"/>
    <property type="evidence" value="ECO:0007669"/>
    <property type="project" value="UniProtKB-UniRule"/>
</dbReference>
<keyword evidence="5 19" id="KW-0349">Heme</keyword>
<feature type="active site" description="Proton acceptor" evidence="14">
    <location>
        <position position="99"/>
    </location>
</feature>
<evidence type="ECO:0000256" key="3">
    <source>
        <dbReference type="ARBA" id="ARBA00006873"/>
    </source>
</evidence>
<comment type="caution">
    <text evidence="21">The sequence shown here is derived from an EMBL/GenBank/DDBJ whole genome shotgun (WGS) entry which is preliminary data.</text>
</comment>
<feature type="disulfide bond" evidence="18">
    <location>
        <begin position="68"/>
        <end position="144"/>
    </location>
</feature>
<feature type="chain" id="PRO_5023964519" description="Peroxidase" evidence="19">
    <location>
        <begin position="37"/>
        <end position="360"/>
    </location>
</feature>
<dbReference type="EMBL" id="RWGY01000031">
    <property type="protein sequence ID" value="TVU16717.1"/>
    <property type="molecule type" value="Genomic_DNA"/>
</dbReference>
<evidence type="ECO:0000256" key="19">
    <source>
        <dbReference type="RuleBase" id="RU362060"/>
    </source>
</evidence>
<dbReference type="InterPro" id="IPR033905">
    <property type="entry name" value="Secretory_peroxidase"/>
</dbReference>
<dbReference type="GO" id="GO:0005576">
    <property type="term" value="C:extracellular region"/>
    <property type="evidence" value="ECO:0007669"/>
    <property type="project" value="UniProtKB-SubCell"/>
</dbReference>
<dbReference type="AlphaFoldDB" id="A0A5J9TZW8"/>
<feature type="binding site" evidence="16">
    <location>
        <position position="107"/>
    </location>
    <ligand>
        <name>Ca(2+)</name>
        <dbReference type="ChEBI" id="CHEBI:29108"/>
        <label>1</label>
    </ligand>
</feature>
<dbReference type="InterPro" id="IPR002016">
    <property type="entry name" value="Haem_peroxidase"/>
</dbReference>
<feature type="binding site" evidence="16">
    <location>
        <position position="100"/>
    </location>
    <ligand>
        <name>Ca(2+)</name>
        <dbReference type="ChEBI" id="CHEBI:29108"/>
        <label>1</label>
    </ligand>
</feature>
<dbReference type="Pfam" id="PF00141">
    <property type="entry name" value="peroxidase"/>
    <property type="match status" value="1"/>
</dbReference>
<dbReference type="InterPro" id="IPR019793">
    <property type="entry name" value="Peroxidases_heam-ligand_BS"/>
</dbReference>
<dbReference type="PRINTS" id="PR00458">
    <property type="entry name" value="PEROXIDASE"/>
</dbReference>
<dbReference type="Gene3D" id="1.10.520.10">
    <property type="match status" value="1"/>
</dbReference>
<feature type="binding site" evidence="16">
    <location>
        <position position="105"/>
    </location>
    <ligand>
        <name>Ca(2+)</name>
        <dbReference type="ChEBI" id="CHEBI:29108"/>
        <label>1</label>
    </ligand>
</feature>
<comment type="similarity">
    <text evidence="19">Belongs to the peroxidase family. Classical plant (class III) peroxidase subfamily.</text>
</comment>
<dbReference type="FunFam" id="1.10.520.10:FF:000009">
    <property type="entry name" value="Peroxidase"/>
    <property type="match status" value="1"/>
</dbReference>
<keyword evidence="4 19" id="KW-0575">Peroxidase</keyword>
<keyword evidence="19" id="KW-0732">Signal</keyword>
<evidence type="ECO:0000256" key="2">
    <source>
        <dbReference type="ARBA" id="ARBA00004613"/>
    </source>
</evidence>
<feature type="binding site" evidence="16">
    <location>
        <position position="264"/>
    </location>
    <ligand>
        <name>Ca(2+)</name>
        <dbReference type="ChEBI" id="CHEBI:29108"/>
        <label>2</label>
    </ligand>
</feature>
<dbReference type="InterPro" id="IPR019794">
    <property type="entry name" value="Peroxidases_AS"/>
</dbReference>
<comment type="cofactor">
    <cofactor evidence="16 19">
        <name>Ca(2+)</name>
        <dbReference type="ChEBI" id="CHEBI:29108"/>
    </cofactor>
    <text evidence="16 19">Binds 2 calcium ions per subunit.</text>
</comment>
<keyword evidence="10 18" id="KW-1015">Disulfide bond</keyword>
<evidence type="ECO:0000259" key="20">
    <source>
        <dbReference type="PROSITE" id="PS50873"/>
    </source>
</evidence>
<keyword evidence="9 16" id="KW-0408">Iron</keyword>
<keyword evidence="13 19" id="KW-0376">Hydrogen peroxide</keyword>
<evidence type="ECO:0000256" key="14">
    <source>
        <dbReference type="PIRSR" id="PIRSR600823-1"/>
    </source>
</evidence>
<evidence type="ECO:0000256" key="10">
    <source>
        <dbReference type="ARBA" id="ARBA00023157"/>
    </source>
</evidence>
<feature type="non-terminal residue" evidence="21">
    <location>
        <position position="1"/>
    </location>
</feature>
<keyword evidence="8 19" id="KW-0560">Oxidoreductase</keyword>
<feature type="domain" description="Plant heme peroxidase family profile" evidence="20">
    <location>
        <begin position="58"/>
        <end position="345"/>
    </location>
</feature>
<evidence type="ECO:0000256" key="1">
    <source>
        <dbReference type="ARBA" id="ARBA00000189"/>
    </source>
</evidence>
<evidence type="ECO:0000313" key="22">
    <source>
        <dbReference type="Proteomes" id="UP000324897"/>
    </source>
</evidence>
<dbReference type="Gramene" id="TVU16717">
    <property type="protein sequence ID" value="TVU16717"/>
    <property type="gene ID" value="EJB05_40292"/>
</dbReference>
<keyword evidence="11" id="KW-0325">Glycoprotein</keyword>
<evidence type="ECO:0000256" key="4">
    <source>
        <dbReference type="ARBA" id="ARBA00022559"/>
    </source>
</evidence>
<dbReference type="FunFam" id="1.10.420.10:FF:000001">
    <property type="entry name" value="Peroxidase"/>
    <property type="match status" value="1"/>
</dbReference>
<feature type="signal peptide" evidence="19">
    <location>
        <begin position="1"/>
        <end position="36"/>
    </location>
</feature>
<dbReference type="PROSITE" id="PS00436">
    <property type="entry name" value="PEROXIDASE_2"/>
    <property type="match status" value="1"/>
</dbReference>
<dbReference type="PANTHER" id="PTHR31517">
    <property type="match status" value="1"/>
</dbReference>
<dbReference type="PROSITE" id="PS50873">
    <property type="entry name" value="PEROXIDASE_4"/>
    <property type="match status" value="1"/>
</dbReference>
<feature type="site" description="Transition state stabilizer" evidence="17">
    <location>
        <position position="95"/>
    </location>
</feature>
<keyword evidence="19" id="KW-0964">Secreted</keyword>
<dbReference type="GO" id="GO:0006979">
    <property type="term" value="P:response to oxidative stress"/>
    <property type="evidence" value="ECO:0007669"/>
    <property type="project" value="UniProtKB-UniRule"/>
</dbReference>
<comment type="cofactor">
    <cofactor evidence="16 19">
        <name>heme b</name>
        <dbReference type="ChEBI" id="CHEBI:60344"/>
    </cofactor>
    <text evidence="16 19">Binds 1 heme b (iron(II)-protoporphyrin IX) group per subunit.</text>
</comment>
<reference evidence="21 22" key="1">
    <citation type="journal article" date="2019" name="Sci. Rep.">
        <title>A high-quality genome of Eragrostis curvula grass provides insights into Poaceae evolution and supports new strategies to enhance forage quality.</title>
        <authorList>
            <person name="Carballo J."/>
            <person name="Santos B.A.C.M."/>
            <person name="Zappacosta D."/>
            <person name="Garbus I."/>
            <person name="Selva J.P."/>
            <person name="Gallo C.A."/>
            <person name="Diaz A."/>
            <person name="Albertini E."/>
            <person name="Caccamo M."/>
            <person name="Echenique V."/>
        </authorList>
    </citation>
    <scope>NUCLEOTIDE SEQUENCE [LARGE SCALE GENOMIC DNA]</scope>
    <source>
        <strain evidence="22">cv. Victoria</strain>
        <tissue evidence="21">Leaf</tissue>
    </source>
</reference>
<feature type="binding site" evidence="16">
    <location>
        <position position="223"/>
    </location>
    <ligand>
        <name>Ca(2+)</name>
        <dbReference type="ChEBI" id="CHEBI:29108"/>
        <label>2</label>
    </ligand>
</feature>
<dbReference type="SUPFAM" id="SSF48113">
    <property type="entry name" value="Heme-dependent peroxidases"/>
    <property type="match status" value="1"/>
</dbReference>
<dbReference type="InterPro" id="IPR010255">
    <property type="entry name" value="Haem_peroxidase_sf"/>
</dbReference>
<dbReference type="GO" id="GO:0046872">
    <property type="term" value="F:metal ion binding"/>
    <property type="evidence" value="ECO:0007669"/>
    <property type="project" value="UniProtKB-UniRule"/>
</dbReference>
<dbReference type="InterPro" id="IPR000823">
    <property type="entry name" value="Peroxidase_pln"/>
</dbReference>
<feature type="binding site" evidence="16">
    <location>
        <position position="116"/>
    </location>
    <ligand>
        <name>Ca(2+)</name>
        <dbReference type="ChEBI" id="CHEBI:29108"/>
        <label>1</label>
    </ligand>
</feature>
<gene>
    <name evidence="21" type="ORF">EJB05_40292</name>
</gene>
<evidence type="ECO:0000256" key="6">
    <source>
        <dbReference type="ARBA" id="ARBA00022723"/>
    </source>
</evidence>
<comment type="function">
    <text evidence="19">Removal of H(2)O(2), oxidation of toxic reductants, biosynthesis and degradation of lignin, suberization, auxin catabolism, response to environmental stresses such as wounding, pathogen attack and oxidative stress.</text>
</comment>
<comment type="subcellular location">
    <subcellularLocation>
        <location evidence="2 19">Secreted</location>
    </subcellularLocation>
</comment>
<evidence type="ECO:0000256" key="12">
    <source>
        <dbReference type="ARBA" id="ARBA00023283"/>
    </source>
</evidence>
<evidence type="ECO:0000256" key="13">
    <source>
        <dbReference type="ARBA" id="ARBA00023324"/>
    </source>
</evidence>
<dbReference type="CDD" id="cd00693">
    <property type="entry name" value="secretory_peroxidase"/>
    <property type="match status" value="1"/>
</dbReference>
<comment type="catalytic activity">
    <reaction evidence="1 19">
        <text>2 a phenolic donor + H2O2 = 2 a phenolic radical donor + 2 H2O</text>
        <dbReference type="Rhea" id="RHEA:56136"/>
        <dbReference type="ChEBI" id="CHEBI:15377"/>
        <dbReference type="ChEBI" id="CHEBI:16240"/>
        <dbReference type="ChEBI" id="CHEBI:139520"/>
        <dbReference type="ChEBI" id="CHEBI:139521"/>
        <dbReference type="EC" id="1.11.1.7"/>
    </reaction>
</comment>
<dbReference type="EC" id="1.11.1.7" evidence="19"/>
<evidence type="ECO:0000256" key="16">
    <source>
        <dbReference type="PIRSR" id="PIRSR600823-3"/>
    </source>
</evidence>